<dbReference type="GO" id="GO:0046872">
    <property type="term" value="F:metal ion binding"/>
    <property type="evidence" value="ECO:0007669"/>
    <property type="project" value="UniProtKB-KW"/>
</dbReference>
<name>A0A1G2RD69_9BACT</name>
<dbReference type="InterPro" id="IPR008949">
    <property type="entry name" value="Isoprenoid_synthase_dom_sf"/>
</dbReference>
<accession>A0A1G2RD69</accession>
<protein>
    <recommendedName>
        <fullName evidence="9">Polyprenyl synthetase</fullName>
    </recommendedName>
</protein>
<dbReference type="PROSITE" id="PS00723">
    <property type="entry name" value="POLYPRENYL_SYNTHASE_1"/>
    <property type="match status" value="1"/>
</dbReference>
<evidence type="ECO:0000313" key="7">
    <source>
        <dbReference type="EMBL" id="OHA70806.1"/>
    </source>
</evidence>
<proteinExistence type="inferred from homology"/>
<dbReference type="STRING" id="1802457.A3F15_01205"/>
<evidence type="ECO:0000256" key="4">
    <source>
        <dbReference type="ARBA" id="ARBA00022723"/>
    </source>
</evidence>
<dbReference type="SUPFAM" id="SSF48576">
    <property type="entry name" value="Terpenoid synthases"/>
    <property type="match status" value="1"/>
</dbReference>
<dbReference type="PANTHER" id="PTHR12001:SF85">
    <property type="entry name" value="SHORT CHAIN ISOPRENYL DIPHOSPHATE SYNTHASE"/>
    <property type="match status" value="1"/>
</dbReference>
<evidence type="ECO:0000313" key="8">
    <source>
        <dbReference type="Proteomes" id="UP000177078"/>
    </source>
</evidence>
<dbReference type="PANTHER" id="PTHR12001">
    <property type="entry name" value="GERANYLGERANYL PYROPHOSPHATE SYNTHASE"/>
    <property type="match status" value="1"/>
</dbReference>
<dbReference type="SFLD" id="SFLDG01017">
    <property type="entry name" value="Polyprenyl_Transferase_Like"/>
    <property type="match status" value="1"/>
</dbReference>
<keyword evidence="4" id="KW-0479">Metal-binding</keyword>
<keyword evidence="5" id="KW-0460">Magnesium</keyword>
<dbReference type="InterPro" id="IPR000092">
    <property type="entry name" value="Polyprenyl_synt"/>
</dbReference>
<dbReference type="PROSITE" id="PS00444">
    <property type="entry name" value="POLYPRENYL_SYNTHASE_2"/>
    <property type="match status" value="1"/>
</dbReference>
<sequence length="342" mass="38238">MTQEKDNLKFVLGKLSKIAEPAIKDILLDSVDKKFHSLVLYPVLAGGKRLRPVLTLISCRLLGGKLKNALYPAAGIEILHNYTLIVDDLIDRSVLRRGKASLWAKFGKSPAECVSVYYAAAIFQAAQRSNNHQKISKIFSRTIKTIVNGEMYDLLFERGGREDDAYLLKNRYKSVSLRDYFDMVGKKTSALLGVACEIGGICAGAKTAQIKALKDFGFNLGIAFQIKDDILDIFGEEKVFGKEIGKDIKERKAGNIVILLALKSLKQKDRAALLKILSKRKINQSDVRKAVALIKSTNSRQKAKELAARFLKMSKEALRKLPQNKWNGVLSDLTDFIFTREK</sequence>
<dbReference type="Pfam" id="PF00348">
    <property type="entry name" value="polyprenyl_synt"/>
    <property type="match status" value="1"/>
</dbReference>
<dbReference type="Gene3D" id="1.10.600.10">
    <property type="entry name" value="Farnesyl Diphosphate Synthase"/>
    <property type="match status" value="1"/>
</dbReference>
<evidence type="ECO:0000256" key="6">
    <source>
        <dbReference type="RuleBase" id="RU004466"/>
    </source>
</evidence>
<dbReference type="GO" id="GO:0004659">
    <property type="term" value="F:prenyltransferase activity"/>
    <property type="evidence" value="ECO:0007669"/>
    <property type="project" value="InterPro"/>
</dbReference>
<dbReference type="SFLD" id="SFLDS00005">
    <property type="entry name" value="Isoprenoid_Synthase_Type_I"/>
    <property type="match status" value="1"/>
</dbReference>
<comment type="cofactor">
    <cofactor evidence="1">
        <name>Mg(2+)</name>
        <dbReference type="ChEBI" id="CHEBI:18420"/>
    </cofactor>
</comment>
<dbReference type="InterPro" id="IPR033749">
    <property type="entry name" value="Polyprenyl_synt_CS"/>
</dbReference>
<comment type="similarity">
    <text evidence="2 6">Belongs to the FPP/GGPP synthase family.</text>
</comment>
<comment type="caution">
    <text evidence="7">The sequence shown here is derived from an EMBL/GenBank/DDBJ whole genome shotgun (WGS) entry which is preliminary data.</text>
</comment>
<evidence type="ECO:0000256" key="3">
    <source>
        <dbReference type="ARBA" id="ARBA00022679"/>
    </source>
</evidence>
<dbReference type="EMBL" id="MHUC01000018">
    <property type="protein sequence ID" value="OHA70806.1"/>
    <property type="molecule type" value="Genomic_DNA"/>
</dbReference>
<evidence type="ECO:0000256" key="2">
    <source>
        <dbReference type="ARBA" id="ARBA00006706"/>
    </source>
</evidence>
<evidence type="ECO:0000256" key="1">
    <source>
        <dbReference type="ARBA" id="ARBA00001946"/>
    </source>
</evidence>
<dbReference type="GO" id="GO:0008299">
    <property type="term" value="P:isoprenoid biosynthetic process"/>
    <property type="evidence" value="ECO:0007669"/>
    <property type="project" value="InterPro"/>
</dbReference>
<dbReference type="AlphaFoldDB" id="A0A1G2RD69"/>
<gene>
    <name evidence="7" type="ORF">A3F15_01205</name>
</gene>
<organism evidence="7 8">
    <name type="scientific">Candidatus Wildermuthbacteria bacterium RIFCSPHIGHO2_12_FULL_40_12</name>
    <dbReference type="NCBI Taxonomy" id="1802457"/>
    <lineage>
        <taxon>Bacteria</taxon>
        <taxon>Candidatus Wildermuthiibacteriota</taxon>
    </lineage>
</organism>
<evidence type="ECO:0008006" key="9">
    <source>
        <dbReference type="Google" id="ProtNLM"/>
    </source>
</evidence>
<reference evidence="7 8" key="1">
    <citation type="journal article" date="2016" name="Nat. Commun.">
        <title>Thousands of microbial genomes shed light on interconnected biogeochemical processes in an aquifer system.</title>
        <authorList>
            <person name="Anantharaman K."/>
            <person name="Brown C.T."/>
            <person name="Hug L.A."/>
            <person name="Sharon I."/>
            <person name="Castelle C.J."/>
            <person name="Probst A.J."/>
            <person name="Thomas B.C."/>
            <person name="Singh A."/>
            <person name="Wilkins M.J."/>
            <person name="Karaoz U."/>
            <person name="Brodie E.L."/>
            <person name="Williams K.H."/>
            <person name="Hubbard S.S."/>
            <person name="Banfield J.F."/>
        </authorList>
    </citation>
    <scope>NUCLEOTIDE SEQUENCE [LARGE SCALE GENOMIC DNA]</scope>
</reference>
<dbReference type="CDD" id="cd00685">
    <property type="entry name" value="Trans_IPPS_HT"/>
    <property type="match status" value="1"/>
</dbReference>
<evidence type="ECO:0000256" key="5">
    <source>
        <dbReference type="ARBA" id="ARBA00022842"/>
    </source>
</evidence>
<keyword evidence="3 6" id="KW-0808">Transferase</keyword>
<dbReference type="Proteomes" id="UP000177078">
    <property type="component" value="Unassembled WGS sequence"/>
</dbReference>